<evidence type="ECO:0000256" key="2">
    <source>
        <dbReference type="ARBA" id="ARBA00041558"/>
    </source>
</evidence>
<dbReference type="EnsemblMetazoa" id="XM_014388861.2">
    <property type="protein sequence ID" value="XP_014244347.1"/>
    <property type="gene ID" value="LOC106663771"/>
</dbReference>
<proteinExistence type="inferred from homology"/>
<evidence type="ECO:0000313" key="4">
    <source>
        <dbReference type="EnsemblMetazoa" id="XP_014244348.1"/>
    </source>
</evidence>
<comment type="similarity">
    <text evidence="1">Belongs to the TCAB1 family.</text>
</comment>
<dbReference type="RefSeq" id="XP_014244347.1">
    <property type="nucleotide sequence ID" value="XM_014388861.2"/>
</dbReference>
<name>A0A8I6RDY0_CIMLE</name>
<dbReference type="GO" id="GO:0003723">
    <property type="term" value="F:RNA binding"/>
    <property type="evidence" value="ECO:0007669"/>
    <property type="project" value="TreeGrafter"/>
</dbReference>
<evidence type="ECO:0000313" key="5">
    <source>
        <dbReference type="Proteomes" id="UP000494040"/>
    </source>
</evidence>
<dbReference type="Gene3D" id="2.130.10.10">
    <property type="entry name" value="YVTN repeat-like/Quinoprotein amine dehydrogenase"/>
    <property type="match status" value="2"/>
</dbReference>
<reference evidence="4" key="1">
    <citation type="submission" date="2022-01" db="UniProtKB">
        <authorList>
            <consortium name="EnsemblMetazoa"/>
        </authorList>
    </citation>
    <scope>IDENTIFICATION</scope>
</reference>
<evidence type="ECO:0000256" key="3">
    <source>
        <dbReference type="SAM" id="MobiDB-lite"/>
    </source>
</evidence>
<dbReference type="Pfam" id="PF00400">
    <property type="entry name" value="WD40"/>
    <property type="match status" value="2"/>
</dbReference>
<protein>
    <recommendedName>
        <fullName evidence="2">WD repeat-containing protein 79</fullName>
    </recommendedName>
</protein>
<dbReference type="PANTHER" id="PTHR13211:SF0">
    <property type="entry name" value="TELOMERASE CAJAL BODY PROTEIN 1"/>
    <property type="match status" value="1"/>
</dbReference>
<dbReference type="SUPFAM" id="SSF50978">
    <property type="entry name" value="WD40 repeat-like"/>
    <property type="match status" value="1"/>
</dbReference>
<dbReference type="OMA" id="ICILEGQ"/>
<organism evidence="4 5">
    <name type="scientific">Cimex lectularius</name>
    <name type="common">Bed bug</name>
    <name type="synonym">Acanthia lectularia</name>
    <dbReference type="NCBI Taxonomy" id="79782"/>
    <lineage>
        <taxon>Eukaryota</taxon>
        <taxon>Metazoa</taxon>
        <taxon>Ecdysozoa</taxon>
        <taxon>Arthropoda</taxon>
        <taxon>Hexapoda</taxon>
        <taxon>Insecta</taxon>
        <taxon>Pterygota</taxon>
        <taxon>Neoptera</taxon>
        <taxon>Paraneoptera</taxon>
        <taxon>Hemiptera</taxon>
        <taxon>Heteroptera</taxon>
        <taxon>Panheteroptera</taxon>
        <taxon>Cimicomorpha</taxon>
        <taxon>Cimicidae</taxon>
        <taxon>Cimex</taxon>
    </lineage>
</organism>
<dbReference type="Proteomes" id="UP000494040">
    <property type="component" value="Unassembled WGS sequence"/>
</dbReference>
<dbReference type="GO" id="GO:0030576">
    <property type="term" value="P:Cajal body organization"/>
    <property type="evidence" value="ECO:0007669"/>
    <property type="project" value="TreeGrafter"/>
</dbReference>
<sequence length="508" mass="57247">MNWDSAVCYRCRTIVIMDVIAEDINVNSMEAEDTKQEKPDLEEAVLPSEYATSPPRPSDIQSDILCQPDEMESSALKPQYDSDTIVSPIRKLEISDDGSTTDEKKTKNSNEENSAQNGIKMEIENIITHDYGFDNIKLIASSNDYFTPNQYLVGCKWSPDGSCLLTNCADCRLRLFDLPNHLYTMQELETDEVTCLKPSLTVADGGLIYDYDWYPHMSSWSPLTCCFLSSSSETPVHLFDAFTGDIRASYNGLNYAEEITNAYSVKFSLSGDKIYCGYTNFLKIFDTAIPGSKCTTLNLKHLNDQRGMVSCIAQNPAITNLFAAGTYRSTIGLYTDEKDAICLMKGQKGGVTHLMYSTDGTKLYSGGRNDEEILCWDLRNPGDVLYVIKRTVKTNQRIYFDMTADGRFLMTGGTDGKVTFYDITNESTIENEKQLDELCHFTPHLDCTNGVSFNRRLPVIATTSGKRSYVDIVSDEEDEEMFHKVKDLKNIENTVKLWWIGRVKPSEI</sequence>
<feature type="region of interest" description="Disordered" evidence="3">
    <location>
        <begin position="30"/>
        <end position="63"/>
    </location>
</feature>
<dbReference type="KEGG" id="clec:106663771"/>
<accession>A0A8I6RDY0</accession>
<dbReference type="PANTHER" id="PTHR13211">
    <property type="entry name" value="TELOMERASE CAJAL BODY PROTEIN 1"/>
    <property type="match status" value="1"/>
</dbReference>
<dbReference type="AlphaFoldDB" id="A0A8I6RDY0"/>
<dbReference type="InterPro" id="IPR015943">
    <property type="entry name" value="WD40/YVTN_repeat-like_dom_sf"/>
</dbReference>
<dbReference type="InterPro" id="IPR001680">
    <property type="entry name" value="WD40_rpt"/>
</dbReference>
<dbReference type="GO" id="GO:0015030">
    <property type="term" value="C:Cajal body"/>
    <property type="evidence" value="ECO:0007669"/>
    <property type="project" value="TreeGrafter"/>
</dbReference>
<dbReference type="InterPro" id="IPR036322">
    <property type="entry name" value="WD40_repeat_dom_sf"/>
</dbReference>
<dbReference type="EnsemblMetazoa" id="XM_014388862.2">
    <property type="protein sequence ID" value="XP_014244348.1"/>
    <property type="gene ID" value="LOC106663771"/>
</dbReference>
<keyword evidence="5" id="KW-1185">Reference proteome</keyword>
<evidence type="ECO:0000256" key="1">
    <source>
        <dbReference type="ARBA" id="ARBA00038279"/>
    </source>
</evidence>
<feature type="region of interest" description="Disordered" evidence="3">
    <location>
        <begin position="91"/>
        <end position="117"/>
    </location>
</feature>
<dbReference type="RefSeq" id="XP_014244348.1">
    <property type="nucleotide sequence ID" value="XM_014388862.2"/>
</dbReference>
<dbReference type="OrthoDB" id="239865at2759"/>
<feature type="compositionally biased region" description="Basic and acidic residues" evidence="3">
    <location>
        <begin position="101"/>
        <end position="110"/>
    </location>
</feature>
<dbReference type="SMART" id="SM00320">
    <property type="entry name" value="WD40"/>
    <property type="match status" value="5"/>
</dbReference>
<dbReference type="CTD" id="33865"/>
<dbReference type="InterPro" id="IPR051150">
    <property type="entry name" value="SWT21/TCAB1_mRNA_Telomere"/>
</dbReference>
<feature type="compositionally biased region" description="Basic and acidic residues" evidence="3">
    <location>
        <begin position="32"/>
        <end position="41"/>
    </location>
</feature>
<dbReference type="GeneID" id="106663771"/>